<dbReference type="Pfam" id="PF04390">
    <property type="entry name" value="LptE"/>
    <property type="match status" value="1"/>
</dbReference>
<protein>
    <recommendedName>
        <fullName evidence="3">LptE family protein</fullName>
    </recommendedName>
</protein>
<dbReference type="InterPro" id="IPR007485">
    <property type="entry name" value="LPS_assembly_LptE"/>
</dbReference>
<accession>A0A4P7VS67</accession>
<dbReference type="Proteomes" id="UP000297031">
    <property type="component" value="Chromosome"/>
</dbReference>
<gene>
    <name evidence="1" type="ORF">E7746_12625</name>
</gene>
<keyword evidence="2" id="KW-1185">Reference proteome</keyword>
<proteinExistence type="predicted"/>
<dbReference type="OrthoDB" id="9790776at2"/>
<organism evidence="1 2">
    <name type="scientific">Muribaculum gordoncarteri</name>
    <dbReference type="NCBI Taxonomy" id="2530390"/>
    <lineage>
        <taxon>Bacteria</taxon>
        <taxon>Pseudomonadati</taxon>
        <taxon>Bacteroidota</taxon>
        <taxon>Bacteroidia</taxon>
        <taxon>Bacteroidales</taxon>
        <taxon>Muribaculaceae</taxon>
        <taxon>Muribaculum</taxon>
    </lineage>
</organism>
<sequence length="157" mass="17845">MLAFQSCTISYKFNGAALDYNVYKTIRVSQFPIRAALVYPPLQQLFENELLDYITRNTRLQVVDGASDLEMEGEITGYSLSPQAVTENAIASKTRLTITVRVKYTDTKNEKNDVDQTFSAYQDFDSSEMLTDVQDQLCQEITDQLIDLIFNATLGNW</sequence>
<dbReference type="KEGG" id="mgod:E7746_12625"/>
<evidence type="ECO:0008006" key="3">
    <source>
        <dbReference type="Google" id="ProtNLM"/>
    </source>
</evidence>
<name>A0A4P7VS67_9BACT</name>
<dbReference type="GO" id="GO:0043165">
    <property type="term" value="P:Gram-negative-bacterium-type cell outer membrane assembly"/>
    <property type="evidence" value="ECO:0007669"/>
    <property type="project" value="InterPro"/>
</dbReference>
<dbReference type="GO" id="GO:0019867">
    <property type="term" value="C:outer membrane"/>
    <property type="evidence" value="ECO:0007669"/>
    <property type="project" value="InterPro"/>
</dbReference>
<reference evidence="1 2" key="1">
    <citation type="submission" date="2019-02" db="EMBL/GenBank/DDBJ databases">
        <title>Isolation and identification of novel species under the genus Muribaculum.</title>
        <authorList>
            <person name="Miyake S."/>
            <person name="Ding Y."/>
            <person name="Low A."/>
            <person name="Soh M."/>
            <person name="Seedorf H."/>
        </authorList>
    </citation>
    <scope>NUCLEOTIDE SEQUENCE [LARGE SCALE GENOMIC DNA]</scope>
    <source>
        <strain evidence="1 2">TLL-A4</strain>
    </source>
</reference>
<evidence type="ECO:0000313" key="1">
    <source>
        <dbReference type="EMBL" id="QCD37110.1"/>
    </source>
</evidence>
<dbReference type="AlphaFoldDB" id="A0A4P7VS67"/>
<dbReference type="EMBL" id="CP039393">
    <property type="protein sequence ID" value="QCD37110.1"/>
    <property type="molecule type" value="Genomic_DNA"/>
</dbReference>
<evidence type="ECO:0000313" key="2">
    <source>
        <dbReference type="Proteomes" id="UP000297031"/>
    </source>
</evidence>